<evidence type="ECO:0000256" key="1">
    <source>
        <dbReference type="ARBA" id="ARBA00006141"/>
    </source>
</evidence>
<comment type="caution">
    <text evidence="3">The sequence shown here is derived from an EMBL/GenBank/DDBJ whole genome shotgun (WGS) entry which is preliminary data.</text>
</comment>
<dbReference type="Proteomes" id="UP000736335">
    <property type="component" value="Unassembled WGS sequence"/>
</dbReference>
<dbReference type="Pfam" id="PF00244">
    <property type="entry name" value="14-3-3"/>
    <property type="match status" value="1"/>
</dbReference>
<accession>A0A9P6L4N0</accession>
<reference evidence="3" key="2">
    <citation type="submission" date="2020-11" db="EMBL/GenBank/DDBJ databases">
        <authorList>
            <consortium name="DOE Joint Genome Institute"/>
            <person name="Kuo A."/>
            <person name="Miyauchi S."/>
            <person name="Kiss E."/>
            <person name="Drula E."/>
            <person name="Kohler A."/>
            <person name="Sanchez-Garcia M."/>
            <person name="Andreopoulos B."/>
            <person name="Barry K.W."/>
            <person name="Bonito G."/>
            <person name="Buee M."/>
            <person name="Carver A."/>
            <person name="Chen C."/>
            <person name="Cichocki N."/>
            <person name="Clum A."/>
            <person name="Culley D."/>
            <person name="Crous P.W."/>
            <person name="Fauchery L."/>
            <person name="Girlanda M."/>
            <person name="Hayes R."/>
            <person name="Keri Z."/>
            <person name="Labutti K."/>
            <person name="Lipzen A."/>
            <person name="Lombard V."/>
            <person name="Magnuson J."/>
            <person name="Maillard F."/>
            <person name="Morin E."/>
            <person name="Murat C."/>
            <person name="Nolan M."/>
            <person name="Ohm R."/>
            <person name="Pangilinan J."/>
            <person name="Pereira M."/>
            <person name="Perotto S."/>
            <person name="Peter M."/>
            <person name="Riley R."/>
            <person name="Sitrit Y."/>
            <person name="Stielow B."/>
            <person name="Szollosi G."/>
            <person name="Zifcakova L."/>
            <person name="Stursova M."/>
            <person name="Spatafora J.W."/>
            <person name="Tedersoo L."/>
            <person name="Vaario L.-M."/>
            <person name="Yamada A."/>
            <person name="Yan M."/>
            <person name="Wang P."/>
            <person name="Xu J."/>
            <person name="Bruns T."/>
            <person name="Baldrian P."/>
            <person name="Vilgalys R."/>
            <person name="Henrissat B."/>
            <person name="Grigoriev I.V."/>
            <person name="Hibbett D."/>
            <person name="Nagy L.G."/>
            <person name="Martin F.M."/>
        </authorList>
    </citation>
    <scope>NUCLEOTIDE SEQUENCE</scope>
    <source>
        <strain evidence="3">UH-Tt-Lm1</strain>
    </source>
</reference>
<keyword evidence="4" id="KW-1185">Reference proteome</keyword>
<dbReference type="Gene3D" id="1.20.190.20">
    <property type="entry name" value="14-3-3 domain"/>
    <property type="match status" value="1"/>
</dbReference>
<dbReference type="OrthoDB" id="10260625at2759"/>
<dbReference type="SUPFAM" id="SSF48445">
    <property type="entry name" value="14-3-3 protein"/>
    <property type="match status" value="1"/>
</dbReference>
<dbReference type="AlphaFoldDB" id="A0A9P6L4N0"/>
<dbReference type="InterPro" id="IPR023410">
    <property type="entry name" value="14-3-3_domain"/>
</dbReference>
<evidence type="ECO:0000313" key="3">
    <source>
        <dbReference type="EMBL" id="KAF9782207.1"/>
    </source>
</evidence>
<feature type="domain" description="14-3-3" evidence="2">
    <location>
        <begin position="5"/>
        <end position="151"/>
    </location>
</feature>
<sequence>MALIIKLEIHRVCEDGAIFIKTWFLPLAKSPYDHVFLCKSAADLRRYICVAYGPESIETRLHSRLALDDYTTAFGVASEWLNPADLNRLGLTLNFALFYQEVLGQDQHACHLAKFGFDEAVTFIGASPEHDVPEDSFLALSMLKEHMISWTSLY</sequence>
<organism evidence="3 4">
    <name type="scientific">Thelephora terrestris</name>
    <dbReference type="NCBI Taxonomy" id="56493"/>
    <lineage>
        <taxon>Eukaryota</taxon>
        <taxon>Fungi</taxon>
        <taxon>Dikarya</taxon>
        <taxon>Basidiomycota</taxon>
        <taxon>Agaricomycotina</taxon>
        <taxon>Agaricomycetes</taxon>
        <taxon>Thelephorales</taxon>
        <taxon>Thelephoraceae</taxon>
        <taxon>Thelephora</taxon>
    </lineage>
</organism>
<dbReference type="PANTHER" id="PTHR18860">
    <property type="entry name" value="14-3-3 PROTEIN"/>
    <property type="match status" value="1"/>
</dbReference>
<dbReference type="EMBL" id="WIUZ02000012">
    <property type="protein sequence ID" value="KAF9782207.1"/>
    <property type="molecule type" value="Genomic_DNA"/>
</dbReference>
<reference evidence="3" key="1">
    <citation type="journal article" date="2020" name="Nat. Commun.">
        <title>Large-scale genome sequencing of mycorrhizal fungi provides insights into the early evolution of symbiotic traits.</title>
        <authorList>
            <person name="Miyauchi S."/>
            <person name="Kiss E."/>
            <person name="Kuo A."/>
            <person name="Drula E."/>
            <person name="Kohler A."/>
            <person name="Sanchez-Garcia M."/>
            <person name="Morin E."/>
            <person name="Andreopoulos B."/>
            <person name="Barry K.W."/>
            <person name="Bonito G."/>
            <person name="Buee M."/>
            <person name="Carver A."/>
            <person name="Chen C."/>
            <person name="Cichocki N."/>
            <person name="Clum A."/>
            <person name="Culley D."/>
            <person name="Crous P.W."/>
            <person name="Fauchery L."/>
            <person name="Girlanda M."/>
            <person name="Hayes R.D."/>
            <person name="Keri Z."/>
            <person name="LaButti K."/>
            <person name="Lipzen A."/>
            <person name="Lombard V."/>
            <person name="Magnuson J."/>
            <person name="Maillard F."/>
            <person name="Murat C."/>
            <person name="Nolan M."/>
            <person name="Ohm R.A."/>
            <person name="Pangilinan J."/>
            <person name="Pereira M.F."/>
            <person name="Perotto S."/>
            <person name="Peter M."/>
            <person name="Pfister S."/>
            <person name="Riley R."/>
            <person name="Sitrit Y."/>
            <person name="Stielow J.B."/>
            <person name="Szollosi G."/>
            <person name="Zifcakova L."/>
            <person name="Stursova M."/>
            <person name="Spatafora J.W."/>
            <person name="Tedersoo L."/>
            <person name="Vaario L.M."/>
            <person name="Yamada A."/>
            <person name="Yan M."/>
            <person name="Wang P."/>
            <person name="Xu J."/>
            <person name="Bruns T."/>
            <person name="Baldrian P."/>
            <person name="Vilgalys R."/>
            <person name="Dunand C."/>
            <person name="Henrissat B."/>
            <person name="Grigoriev I.V."/>
            <person name="Hibbett D."/>
            <person name="Nagy L.G."/>
            <person name="Martin F.M."/>
        </authorList>
    </citation>
    <scope>NUCLEOTIDE SEQUENCE</scope>
    <source>
        <strain evidence="3">UH-Tt-Lm1</strain>
    </source>
</reference>
<evidence type="ECO:0000259" key="2">
    <source>
        <dbReference type="Pfam" id="PF00244"/>
    </source>
</evidence>
<dbReference type="InterPro" id="IPR036815">
    <property type="entry name" value="14-3-3_dom_sf"/>
</dbReference>
<name>A0A9P6L4N0_9AGAM</name>
<evidence type="ECO:0000313" key="4">
    <source>
        <dbReference type="Proteomes" id="UP000736335"/>
    </source>
</evidence>
<gene>
    <name evidence="3" type="ORF">BJ322DRAFT_1009546</name>
</gene>
<dbReference type="InterPro" id="IPR000308">
    <property type="entry name" value="14-3-3"/>
</dbReference>
<proteinExistence type="inferred from homology"/>
<comment type="similarity">
    <text evidence="1">Belongs to the 14-3-3 family.</text>
</comment>
<protein>
    <submittedName>
        <fullName evidence="3">14-3-3 domain-containing protein</fullName>
    </submittedName>
</protein>